<dbReference type="EMBL" id="GGEC01051782">
    <property type="protein sequence ID" value="MBX32266.1"/>
    <property type="molecule type" value="Transcribed_RNA"/>
</dbReference>
<evidence type="ECO:0000313" key="1">
    <source>
        <dbReference type="EMBL" id="MBX32266.1"/>
    </source>
</evidence>
<organism evidence="1">
    <name type="scientific">Rhizophora mucronata</name>
    <name type="common">Asiatic mangrove</name>
    <dbReference type="NCBI Taxonomy" id="61149"/>
    <lineage>
        <taxon>Eukaryota</taxon>
        <taxon>Viridiplantae</taxon>
        <taxon>Streptophyta</taxon>
        <taxon>Embryophyta</taxon>
        <taxon>Tracheophyta</taxon>
        <taxon>Spermatophyta</taxon>
        <taxon>Magnoliopsida</taxon>
        <taxon>eudicotyledons</taxon>
        <taxon>Gunneridae</taxon>
        <taxon>Pentapetalae</taxon>
        <taxon>rosids</taxon>
        <taxon>fabids</taxon>
        <taxon>Malpighiales</taxon>
        <taxon>Rhizophoraceae</taxon>
        <taxon>Rhizophora</taxon>
    </lineage>
</organism>
<sequence length="76" mass="8635">MAIQVATRDSYRQLLLHFDSWKIDNLVLLGYPSVASYKVVKEDGNFKPGQFQTRAQPLSTTKRCKTIAHNSTSCFL</sequence>
<reference evidence="1" key="1">
    <citation type="submission" date="2018-02" db="EMBL/GenBank/DDBJ databases">
        <title>Rhizophora mucronata_Transcriptome.</title>
        <authorList>
            <person name="Meera S.P."/>
            <person name="Sreeshan A."/>
            <person name="Augustine A."/>
        </authorList>
    </citation>
    <scope>NUCLEOTIDE SEQUENCE</scope>
    <source>
        <tissue evidence="1">Leaf</tissue>
    </source>
</reference>
<name>A0A2P2MPX5_RHIMU</name>
<proteinExistence type="predicted"/>
<accession>A0A2P2MPX5</accession>
<protein>
    <submittedName>
        <fullName evidence="1">ROTUNDIFOLIA 3 family protein</fullName>
    </submittedName>
</protein>
<dbReference type="AlphaFoldDB" id="A0A2P2MPX5"/>